<evidence type="ECO:0008006" key="3">
    <source>
        <dbReference type="Google" id="ProtNLM"/>
    </source>
</evidence>
<protein>
    <recommendedName>
        <fullName evidence="3">Tetratricopeptide repeat protein</fullName>
    </recommendedName>
</protein>
<organism evidence="1 2">
    <name type="scientific">Eiseniibacteriota bacterium</name>
    <dbReference type="NCBI Taxonomy" id="2212470"/>
    <lineage>
        <taxon>Bacteria</taxon>
        <taxon>Candidatus Eiseniibacteriota</taxon>
    </lineage>
</organism>
<comment type="caution">
    <text evidence="1">The sequence shown here is derived from an EMBL/GenBank/DDBJ whole genome shotgun (WGS) entry which is preliminary data.</text>
</comment>
<gene>
    <name evidence="1" type="ORF">HOP12_02515</name>
</gene>
<dbReference type="EMBL" id="JABFRW010000025">
    <property type="protein sequence ID" value="NOT33023.1"/>
    <property type="molecule type" value="Genomic_DNA"/>
</dbReference>
<dbReference type="Proteomes" id="UP000580839">
    <property type="component" value="Unassembled WGS sequence"/>
</dbReference>
<evidence type="ECO:0000313" key="1">
    <source>
        <dbReference type="EMBL" id="NOT33023.1"/>
    </source>
</evidence>
<proteinExistence type="predicted"/>
<evidence type="ECO:0000313" key="2">
    <source>
        <dbReference type="Proteomes" id="UP000580839"/>
    </source>
</evidence>
<name>A0A849SHI5_UNCEI</name>
<accession>A0A849SHI5</accession>
<sequence>MIRYGAGHSDYQIAQVYAERGESDAAFEWLELAYANRDSGLSVMKPSRRFRSLHIDPRWAAFLKRMGLDSA</sequence>
<dbReference type="AlphaFoldDB" id="A0A849SHI5"/>
<reference evidence="1 2" key="1">
    <citation type="submission" date="2020-04" db="EMBL/GenBank/DDBJ databases">
        <title>Metagenomic profiling of ammonia- and methane-oxidizing microorganisms in a Dutch drinking water treatment plant.</title>
        <authorList>
            <person name="Poghosyan L."/>
            <person name="Leucker S."/>
        </authorList>
    </citation>
    <scope>NUCLEOTIDE SEQUENCE [LARGE SCALE GENOMIC DNA]</scope>
    <source>
        <strain evidence="1">S-RSF-IL-03</strain>
    </source>
</reference>